<dbReference type="EMBL" id="JAPWTK010000295">
    <property type="protein sequence ID" value="KAJ8943256.1"/>
    <property type="molecule type" value="Genomic_DNA"/>
</dbReference>
<keyword evidence="2" id="KW-1185">Reference proteome</keyword>
<protein>
    <submittedName>
        <fullName evidence="1">Uncharacterized protein</fullName>
    </submittedName>
</protein>
<dbReference type="Proteomes" id="UP001162162">
    <property type="component" value="Unassembled WGS sequence"/>
</dbReference>
<evidence type="ECO:0000313" key="2">
    <source>
        <dbReference type="Proteomes" id="UP001162162"/>
    </source>
</evidence>
<name>A0AAV8XY82_9CUCU</name>
<accession>A0AAV8XY82</accession>
<comment type="caution">
    <text evidence="1">The sequence shown here is derived from an EMBL/GenBank/DDBJ whole genome shotgun (WGS) entry which is preliminary data.</text>
</comment>
<organism evidence="1 2">
    <name type="scientific">Aromia moschata</name>
    <dbReference type="NCBI Taxonomy" id="1265417"/>
    <lineage>
        <taxon>Eukaryota</taxon>
        <taxon>Metazoa</taxon>
        <taxon>Ecdysozoa</taxon>
        <taxon>Arthropoda</taxon>
        <taxon>Hexapoda</taxon>
        <taxon>Insecta</taxon>
        <taxon>Pterygota</taxon>
        <taxon>Neoptera</taxon>
        <taxon>Endopterygota</taxon>
        <taxon>Coleoptera</taxon>
        <taxon>Polyphaga</taxon>
        <taxon>Cucujiformia</taxon>
        <taxon>Chrysomeloidea</taxon>
        <taxon>Cerambycidae</taxon>
        <taxon>Cerambycinae</taxon>
        <taxon>Callichromatini</taxon>
        <taxon>Aromia</taxon>
    </lineage>
</organism>
<dbReference type="AlphaFoldDB" id="A0AAV8XY82"/>
<evidence type="ECO:0000313" key="1">
    <source>
        <dbReference type="EMBL" id="KAJ8943256.1"/>
    </source>
</evidence>
<gene>
    <name evidence="1" type="ORF">NQ318_009947</name>
</gene>
<sequence length="77" mass="9178">MVLYFTQNLFYMQTFTKKNKVIKTIDHSKLSPENGHWHNGNKTNKHNTLTLLTQSALKVRNEKWKLLLIKDFFQILS</sequence>
<proteinExistence type="predicted"/>
<reference evidence="1" key="1">
    <citation type="journal article" date="2023" name="Insect Mol. Biol.">
        <title>Genome sequencing provides insights into the evolution of gene families encoding plant cell wall-degrading enzymes in longhorned beetles.</title>
        <authorList>
            <person name="Shin N.R."/>
            <person name="Okamura Y."/>
            <person name="Kirsch R."/>
            <person name="Pauchet Y."/>
        </authorList>
    </citation>
    <scope>NUCLEOTIDE SEQUENCE</scope>
    <source>
        <strain evidence="1">AMC_N1</strain>
    </source>
</reference>